<dbReference type="GO" id="GO:0052913">
    <property type="term" value="F:16S rRNA (guanine(966)-N(2))-methyltransferase activity"/>
    <property type="evidence" value="ECO:0007669"/>
    <property type="project" value="UniProtKB-EC"/>
</dbReference>
<dbReference type="NCBIfam" id="TIGR00095">
    <property type="entry name" value="16S rRNA (guanine(966)-N(2))-methyltransferase RsmD"/>
    <property type="match status" value="1"/>
</dbReference>
<comment type="caution">
    <text evidence="4">The sequence shown here is derived from an EMBL/GenBank/DDBJ whole genome shotgun (WGS) entry which is preliminary data.</text>
</comment>
<proteinExistence type="predicted"/>
<dbReference type="PANTHER" id="PTHR43542:SF1">
    <property type="entry name" value="METHYLTRANSFERASE"/>
    <property type="match status" value="1"/>
</dbReference>
<protein>
    <submittedName>
        <fullName evidence="4">16S rRNA (Guanine(966)-N(2))-methyltransferase RsmD</fullName>
        <ecNumber evidence="4">2.1.1.171</ecNumber>
    </submittedName>
</protein>
<feature type="compositionally biased region" description="Basic residues" evidence="3">
    <location>
        <begin position="1"/>
        <end position="11"/>
    </location>
</feature>
<evidence type="ECO:0000256" key="2">
    <source>
        <dbReference type="ARBA" id="ARBA00022679"/>
    </source>
</evidence>
<sequence length="193" mass="20558">MIRIIGGKHRGRMLETPPGDATRPTSNRARESLFNVLMHARWRDSAEDGGTSPLIDARVLDSYAGSGALGLEALSRGATHVTFLDNEANAIKTIGENLRTLGEAGAAKVVRADATRPPPCREPCDLVFLDPPYRSGQASAAIAALAAAGWMSPGCVVTVELAHNEDMIAPEGFETIDERRYGAAKIVILKRGP</sequence>
<dbReference type="CDD" id="cd02440">
    <property type="entry name" value="AdoMet_MTases"/>
    <property type="match status" value="1"/>
</dbReference>
<keyword evidence="2 4" id="KW-0808">Transferase</keyword>
<organism evidence="4 5">
    <name type="scientific">Reyranella aquatilis</name>
    <dbReference type="NCBI Taxonomy" id="2035356"/>
    <lineage>
        <taxon>Bacteria</taxon>
        <taxon>Pseudomonadati</taxon>
        <taxon>Pseudomonadota</taxon>
        <taxon>Alphaproteobacteria</taxon>
        <taxon>Hyphomicrobiales</taxon>
        <taxon>Reyranellaceae</taxon>
        <taxon>Reyranella</taxon>
    </lineage>
</organism>
<dbReference type="Pfam" id="PF03602">
    <property type="entry name" value="Cons_hypoth95"/>
    <property type="match status" value="1"/>
</dbReference>
<dbReference type="Gene3D" id="3.40.50.150">
    <property type="entry name" value="Vaccinia Virus protein VP39"/>
    <property type="match status" value="1"/>
</dbReference>
<gene>
    <name evidence="4" type="primary">rsmD</name>
    <name evidence="4" type="ORF">LJ725_11420</name>
</gene>
<dbReference type="InterPro" id="IPR029063">
    <property type="entry name" value="SAM-dependent_MTases_sf"/>
</dbReference>
<evidence type="ECO:0000313" key="4">
    <source>
        <dbReference type="EMBL" id="MCC8429578.1"/>
    </source>
</evidence>
<evidence type="ECO:0000256" key="3">
    <source>
        <dbReference type="SAM" id="MobiDB-lite"/>
    </source>
</evidence>
<dbReference type="EMBL" id="JAJISD010000004">
    <property type="protein sequence ID" value="MCC8429578.1"/>
    <property type="molecule type" value="Genomic_DNA"/>
</dbReference>
<dbReference type="Proteomes" id="UP001198862">
    <property type="component" value="Unassembled WGS sequence"/>
</dbReference>
<dbReference type="InterPro" id="IPR004398">
    <property type="entry name" value="RNA_MeTrfase_RsmD"/>
</dbReference>
<keyword evidence="1 4" id="KW-0489">Methyltransferase</keyword>
<feature type="region of interest" description="Disordered" evidence="3">
    <location>
        <begin position="1"/>
        <end position="26"/>
    </location>
</feature>
<dbReference type="SUPFAM" id="SSF53335">
    <property type="entry name" value="S-adenosyl-L-methionine-dependent methyltransferases"/>
    <property type="match status" value="1"/>
</dbReference>
<evidence type="ECO:0000256" key="1">
    <source>
        <dbReference type="ARBA" id="ARBA00022603"/>
    </source>
</evidence>
<dbReference type="PIRSF" id="PIRSF004553">
    <property type="entry name" value="CHP00095"/>
    <property type="match status" value="1"/>
</dbReference>
<name>A0ABS8KU10_9HYPH</name>
<reference evidence="4 5" key="1">
    <citation type="submission" date="2021-11" db="EMBL/GenBank/DDBJ databases">
        <authorList>
            <person name="Lee D.-H."/>
            <person name="Kim S.-B."/>
        </authorList>
    </citation>
    <scope>NUCLEOTIDE SEQUENCE [LARGE SCALE GENOMIC DNA]</scope>
    <source>
        <strain evidence="4 5">KCTC 52223</strain>
    </source>
</reference>
<evidence type="ECO:0000313" key="5">
    <source>
        <dbReference type="Proteomes" id="UP001198862"/>
    </source>
</evidence>
<accession>A0ABS8KU10</accession>
<dbReference type="PANTHER" id="PTHR43542">
    <property type="entry name" value="METHYLTRANSFERASE"/>
    <property type="match status" value="1"/>
</dbReference>
<dbReference type="RefSeq" id="WP_230550775.1">
    <property type="nucleotide sequence ID" value="NZ_JAJISD010000004.1"/>
</dbReference>
<dbReference type="EC" id="2.1.1.171" evidence="4"/>
<keyword evidence="5" id="KW-1185">Reference proteome</keyword>